<reference evidence="2 3" key="1">
    <citation type="journal article" name="Sci. Rep.">
        <title>Telomere-to-telomere assembled and centromere annotated genomes of the two main subspecies of the button mushroom Agaricus bisporus reveal especially polymorphic chromosome ends.</title>
        <authorList>
            <person name="Sonnenberg A.S.M."/>
            <person name="Sedaghat-Telgerd N."/>
            <person name="Lavrijssen B."/>
            <person name="Ohm R.A."/>
            <person name="Hendrickx P.M."/>
            <person name="Scholtmeijer K."/>
            <person name="Baars J.J.P."/>
            <person name="van Peer A."/>
        </authorList>
    </citation>
    <scope>NUCLEOTIDE SEQUENCE [LARGE SCALE GENOMIC DNA]</scope>
    <source>
        <strain evidence="2 3">H119_p4</strain>
    </source>
</reference>
<evidence type="ECO:0000313" key="2">
    <source>
        <dbReference type="EMBL" id="KAF7776853.1"/>
    </source>
</evidence>
<protein>
    <submittedName>
        <fullName evidence="2">Uncharacterized protein</fullName>
    </submittedName>
</protein>
<dbReference type="Proteomes" id="UP000629468">
    <property type="component" value="Unassembled WGS sequence"/>
</dbReference>
<dbReference type="AlphaFoldDB" id="A0A8H7KI61"/>
<comment type="caution">
    <text evidence="2">The sequence shown here is derived from an EMBL/GenBank/DDBJ whole genome shotgun (WGS) entry which is preliminary data.</text>
</comment>
<gene>
    <name evidence="2" type="ORF">Agabi119p4_5246</name>
</gene>
<feature type="region of interest" description="Disordered" evidence="1">
    <location>
        <begin position="1"/>
        <end position="34"/>
    </location>
</feature>
<organism evidence="2 3">
    <name type="scientific">Agaricus bisporus var. burnettii</name>
    <dbReference type="NCBI Taxonomy" id="192524"/>
    <lineage>
        <taxon>Eukaryota</taxon>
        <taxon>Fungi</taxon>
        <taxon>Dikarya</taxon>
        <taxon>Basidiomycota</taxon>
        <taxon>Agaricomycotina</taxon>
        <taxon>Agaricomycetes</taxon>
        <taxon>Agaricomycetidae</taxon>
        <taxon>Agaricales</taxon>
        <taxon>Agaricineae</taxon>
        <taxon>Agaricaceae</taxon>
        <taxon>Agaricus</taxon>
    </lineage>
</organism>
<dbReference type="EMBL" id="JABXXO010000006">
    <property type="protein sequence ID" value="KAF7776853.1"/>
    <property type="molecule type" value="Genomic_DNA"/>
</dbReference>
<evidence type="ECO:0000313" key="3">
    <source>
        <dbReference type="Proteomes" id="UP000629468"/>
    </source>
</evidence>
<accession>A0A8H7KI61</accession>
<name>A0A8H7KI61_AGABI</name>
<sequence length="204" mass="22926">MEGKSSNQPATPEKQKEPQQDESDPTPWKGKTNVECLDHTQVRREIRSQMGTEMLRCPVDAFLTDYSPFLPSDTFVDAAIEALVGEKLLDMDEDGQPLSWKEFDDDLSSGAKESNIYKPLEDIAAVFGDELGQVDKRQCHFFYRDCPYDGMKSEIPGSNFRVDACFLGNPHHVQNKHVICAETAVVAEFKKSTKDFEDVGMPSP</sequence>
<proteinExistence type="predicted"/>
<feature type="compositionally biased region" description="Polar residues" evidence="1">
    <location>
        <begin position="1"/>
        <end position="10"/>
    </location>
</feature>
<evidence type="ECO:0000256" key="1">
    <source>
        <dbReference type="SAM" id="MobiDB-lite"/>
    </source>
</evidence>